<dbReference type="PANTHER" id="PTHR47383">
    <property type="entry name" value="OS03G0659800 PROTEIN"/>
    <property type="match status" value="1"/>
</dbReference>
<comment type="caution">
    <text evidence="3">The sequence shown here is derived from an EMBL/GenBank/DDBJ whole genome shotgun (WGS) entry which is preliminary data.</text>
</comment>
<evidence type="ECO:0000313" key="3">
    <source>
        <dbReference type="EMBL" id="KAJ3685389.1"/>
    </source>
</evidence>
<dbReference type="PANTHER" id="PTHR47383:SF8">
    <property type="entry name" value="OS01G0768300 PROTEIN"/>
    <property type="match status" value="1"/>
</dbReference>
<gene>
    <name evidence="3" type="ORF">LUZ61_014553</name>
</gene>
<feature type="coiled-coil region" evidence="1">
    <location>
        <begin position="36"/>
        <end position="77"/>
    </location>
</feature>
<accession>A0AAD5Z3A0</accession>
<keyword evidence="4" id="KW-1185">Reference proteome</keyword>
<evidence type="ECO:0000313" key="4">
    <source>
        <dbReference type="Proteomes" id="UP001210211"/>
    </source>
</evidence>
<organism evidence="3 4">
    <name type="scientific">Rhynchospora tenuis</name>
    <dbReference type="NCBI Taxonomy" id="198213"/>
    <lineage>
        <taxon>Eukaryota</taxon>
        <taxon>Viridiplantae</taxon>
        <taxon>Streptophyta</taxon>
        <taxon>Embryophyta</taxon>
        <taxon>Tracheophyta</taxon>
        <taxon>Spermatophyta</taxon>
        <taxon>Magnoliopsida</taxon>
        <taxon>Liliopsida</taxon>
        <taxon>Poales</taxon>
        <taxon>Cyperaceae</taxon>
        <taxon>Cyperoideae</taxon>
        <taxon>Rhynchosporeae</taxon>
        <taxon>Rhynchospora</taxon>
    </lineage>
</organism>
<name>A0AAD5Z3A0_9POAL</name>
<feature type="compositionally biased region" description="Polar residues" evidence="2">
    <location>
        <begin position="217"/>
        <end position="229"/>
    </location>
</feature>
<sequence>MAQIGRRGEDVVPSELMAVMPQDPNELLDLARRITSMAIESQVSQLEAEAVHLREKMSEKDRAITELKERLLELDQAFRDADGRLRSVLEDNIKLCKERDSLAQTSKRLTHDVQKLEKFKRQLIQSLREENPSFHKEAIDITTCDQFNAKVSLDGAVVKGTHDFSAMSSVPKFMSTSGLQRGSISAIGSPKLMPSSGVTSPTNRPQPEFRVAMTPWHNPSSKRSSTVGSPTHARPISGQNSCNMSRTYNNYIGVKLPWLSNVPMTCFLKLESSFNLPHYSIKTYYLSFFFSYYFFSSLSGRAHIDGKEFFRQARCIDYFYKF</sequence>
<feature type="region of interest" description="Disordered" evidence="2">
    <location>
        <begin position="212"/>
        <end position="238"/>
    </location>
</feature>
<keyword evidence="1" id="KW-0175">Coiled coil</keyword>
<dbReference type="Proteomes" id="UP001210211">
    <property type="component" value="Unassembled WGS sequence"/>
</dbReference>
<reference evidence="3 4" key="1">
    <citation type="journal article" date="2022" name="Cell">
        <title>Repeat-based holocentromeres influence genome architecture and karyotype evolution.</title>
        <authorList>
            <person name="Hofstatter P.G."/>
            <person name="Thangavel G."/>
            <person name="Lux T."/>
            <person name="Neumann P."/>
            <person name="Vondrak T."/>
            <person name="Novak P."/>
            <person name="Zhang M."/>
            <person name="Costa L."/>
            <person name="Castellani M."/>
            <person name="Scott A."/>
            <person name="Toegelov H."/>
            <person name="Fuchs J."/>
            <person name="Mata-Sucre Y."/>
            <person name="Dias Y."/>
            <person name="Vanzela A.L.L."/>
            <person name="Huettel B."/>
            <person name="Almeida C.C.S."/>
            <person name="Simkova H."/>
            <person name="Souza G."/>
            <person name="Pedrosa-Harand A."/>
            <person name="Macas J."/>
            <person name="Mayer K.F.X."/>
            <person name="Houben A."/>
            <person name="Marques A."/>
        </authorList>
    </citation>
    <scope>NUCLEOTIDE SEQUENCE [LARGE SCALE GENOMIC DNA]</scope>
    <source>
        <strain evidence="3">RhyTen1mFocal</strain>
    </source>
</reference>
<dbReference type="EMBL" id="JAMRDG010000002">
    <property type="protein sequence ID" value="KAJ3685389.1"/>
    <property type="molecule type" value="Genomic_DNA"/>
</dbReference>
<evidence type="ECO:0000256" key="2">
    <source>
        <dbReference type="SAM" id="MobiDB-lite"/>
    </source>
</evidence>
<protein>
    <submittedName>
        <fullName evidence="3">Uncharacterized protein</fullName>
    </submittedName>
</protein>
<proteinExistence type="predicted"/>
<evidence type="ECO:0000256" key="1">
    <source>
        <dbReference type="SAM" id="Coils"/>
    </source>
</evidence>
<dbReference type="InterPro" id="IPR058936">
    <property type="entry name" value="At4g15545-like"/>
</dbReference>
<dbReference type="AlphaFoldDB" id="A0AAD5Z3A0"/>